<keyword evidence="7" id="KW-0239">DNA-directed DNA polymerase</keyword>
<evidence type="ECO:0000256" key="7">
    <source>
        <dbReference type="ARBA" id="ARBA00022932"/>
    </source>
</evidence>
<keyword evidence="4" id="KW-0808">Transferase</keyword>
<dbReference type="Gene3D" id="3.30.70.370">
    <property type="match status" value="2"/>
</dbReference>
<dbReference type="SUPFAM" id="SSF56672">
    <property type="entry name" value="DNA/RNA polymerases"/>
    <property type="match status" value="2"/>
</dbReference>
<gene>
    <name evidence="11" type="ORF">P4706_28435</name>
</gene>
<name>A0AAW9NMU9_9BACI</name>
<organism evidence="11 12">
    <name type="scientific">Peribacillus castrilensis</name>
    <dbReference type="NCBI Taxonomy" id="2897690"/>
    <lineage>
        <taxon>Bacteria</taxon>
        <taxon>Bacillati</taxon>
        <taxon>Bacillota</taxon>
        <taxon>Bacilli</taxon>
        <taxon>Bacillales</taxon>
        <taxon>Bacillaceae</taxon>
        <taxon>Peribacillus</taxon>
    </lineage>
</organism>
<dbReference type="InterPro" id="IPR001098">
    <property type="entry name" value="DNA-dir_DNA_pol_A_palm_dom"/>
</dbReference>
<dbReference type="GO" id="GO:0003887">
    <property type="term" value="F:DNA-directed DNA polymerase activity"/>
    <property type="evidence" value="ECO:0007669"/>
    <property type="project" value="UniProtKB-KW"/>
</dbReference>
<dbReference type="RefSeq" id="WP_367408462.1">
    <property type="nucleotide sequence ID" value="NZ_JARNBH010000042.1"/>
</dbReference>
<dbReference type="PANTHER" id="PTHR10133:SF27">
    <property type="entry name" value="DNA POLYMERASE NU"/>
    <property type="match status" value="1"/>
</dbReference>
<dbReference type="InterPro" id="IPR043502">
    <property type="entry name" value="DNA/RNA_pol_sf"/>
</dbReference>
<dbReference type="InterPro" id="IPR036397">
    <property type="entry name" value="RNaseH_sf"/>
</dbReference>
<reference evidence="11 12" key="1">
    <citation type="submission" date="2023-03" db="EMBL/GenBank/DDBJ databases">
        <title>Bacillus Genome Sequencing.</title>
        <authorList>
            <person name="Dunlap C."/>
        </authorList>
    </citation>
    <scope>NUCLEOTIDE SEQUENCE [LARGE SCALE GENOMIC DNA]</scope>
    <source>
        <strain evidence="11 12">B-41290</strain>
    </source>
</reference>
<keyword evidence="6" id="KW-0235">DNA replication</keyword>
<dbReference type="GO" id="GO:0006302">
    <property type="term" value="P:double-strand break repair"/>
    <property type="evidence" value="ECO:0007669"/>
    <property type="project" value="TreeGrafter"/>
</dbReference>
<feature type="domain" description="DNA-directed DNA polymerase family A palm" evidence="10">
    <location>
        <begin position="266"/>
        <end position="569"/>
    </location>
</feature>
<dbReference type="SMART" id="SM00482">
    <property type="entry name" value="POLAc"/>
    <property type="match status" value="1"/>
</dbReference>
<comment type="caution">
    <text evidence="11">The sequence shown here is derived from an EMBL/GenBank/DDBJ whole genome shotgun (WGS) entry which is preliminary data.</text>
</comment>
<dbReference type="SUPFAM" id="SSF53098">
    <property type="entry name" value="Ribonuclease H-like"/>
    <property type="match status" value="1"/>
</dbReference>
<dbReference type="PROSITE" id="PS00447">
    <property type="entry name" value="DNA_POLYMERASE_A"/>
    <property type="match status" value="1"/>
</dbReference>
<dbReference type="Pfam" id="PF01612">
    <property type="entry name" value="DNA_pol_A_exo1"/>
    <property type="match status" value="1"/>
</dbReference>
<dbReference type="AlphaFoldDB" id="A0AAW9NMU9"/>
<dbReference type="Pfam" id="PF00476">
    <property type="entry name" value="DNA_pol_A"/>
    <property type="match status" value="2"/>
</dbReference>
<evidence type="ECO:0000256" key="9">
    <source>
        <dbReference type="ARBA" id="ARBA00049244"/>
    </source>
</evidence>
<dbReference type="PRINTS" id="PR00868">
    <property type="entry name" value="DNAPOLI"/>
</dbReference>
<protein>
    <recommendedName>
        <fullName evidence="3">DNA polymerase I</fullName>
        <ecNumber evidence="2">2.7.7.7</ecNumber>
    </recommendedName>
</protein>
<dbReference type="Proteomes" id="UP001307168">
    <property type="component" value="Unassembled WGS sequence"/>
</dbReference>
<keyword evidence="5" id="KW-0548">Nucleotidyltransferase</keyword>
<keyword evidence="8" id="KW-0238">DNA-binding</keyword>
<dbReference type="GO" id="GO:0006261">
    <property type="term" value="P:DNA-templated DNA replication"/>
    <property type="evidence" value="ECO:0007669"/>
    <property type="project" value="InterPro"/>
</dbReference>
<evidence type="ECO:0000256" key="8">
    <source>
        <dbReference type="ARBA" id="ARBA00023125"/>
    </source>
</evidence>
<dbReference type="InterPro" id="IPR019760">
    <property type="entry name" value="DNA-dir_DNA_pol_A_CS"/>
</dbReference>
<dbReference type="InterPro" id="IPR012337">
    <property type="entry name" value="RNaseH-like_sf"/>
</dbReference>
<dbReference type="Gene3D" id="1.20.1060.10">
    <property type="entry name" value="Taq DNA Polymerase, Chain T, domain 4"/>
    <property type="match status" value="1"/>
</dbReference>
<dbReference type="EC" id="2.7.7.7" evidence="2"/>
<accession>A0AAW9NMU9</accession>
<dbReference type="GO" id="GO:0003677">
    <property type="term" value="F:DNA binding"/>
    <property type="evidence" value="ECO:0007669"/>
    <property type="project" value="UniProtKB-KW"/>
</dbReference>
<evidence type="ECO:0000256" key="3">
    <source>
        <dbReference type="ARBA" id="ARBA00020311"/>
    </source>
</evidence>
<dbReference type="InterPro" id="IPR002562">
    <property type="entry name" value="3'-5'_exonuclease_dom"/>
</dbReference>
<evidence type="ECO:0000256" key="4">
    <source>
        <dbReference type="ARBA" id="ARBA00022679"/>
    </source>
</evidence>
<evidence type="ECO:0000256" key="6">
    <source>
        <dbReference type="ARBA" id="ARBA00022705"/>
    </source>
</evidence>
<dbReference type="Gene3D" id="1.10.150.20">
    <property type="entry name" value="5' to 3' exonuclease, C-terminal subdomain"/>
    <property type="match status" value="2"/>
</dbReference>
<evidence type="ECO:0000313" key="12">
    <source>
        <dbReference type="Proteomes" id="UP001307168"/>
    </source>
</evidence>
<dbReference type="InterPro" id="IPR002298">
    <property type="entry name" value="DNA_polymerase_A"/>
</dbReference>
<proteinExistence type="inferred from homology"/>
<keyword evidence="12" id="KW-1185">Reference proteome</keyword>
<evidence type="ECO:0000313" key="11">
    <source>
        <dbReference type="EMBL" id="MEC0276923.1"/>
    </source>
</evidence>
<evidence type="ECO:0000256" key="5">
    <source>
        <dbReference type="ARBA" id="ARBA00022695"/>
    </source>
</evidence>
<evidence type="ECO:0000259" key="10">
    <source>
        <dbReference type="SMART" id="SM00482"/>
    </source>
</evidence>
<dbReference type="PANTHER" id="PTHR10133">
    <property type="entry name" value="DNA POLYMERASE I"/>
    <property type="match status" value="1"/>
</dbReference>
<comment type="similarity">
    <text evidence="1">Belongs to the DNA polymerase type-A family.</text>
</comment>
<evidence type="ECO:0000256" key="2">
    <source>
        <dbReference type="ARBA" id="ARBA00012417"/>
    </source>
</evidence>
<sequence>MKFDCHIMRHWMDIKIIPYLDTMLAAKLLDENTSAALKDLAPYYLKVEADKFSTLFGKITFDQIPIKMDPVTRTGNLSGYYAIKDTELTFKLAGFFMRNLNHPRLEKIKKLLFDVEMPFLQIVVDAEAHGVRLDIDYLEKVVAKQLNEEIEILRKKIENHVGKINLNSPAQLSEALYVKLKLPRVNKKSPNSTDAKTLKKLKKEHEIIGYLLDYRGKVKLVTSFAEKLPKNAVKGRVHSSFQTIGTKTGRLSCNNPNLQQVPARVGGLIRNAFIADEGRLLASIDFSGQELRVLAHISQDPVLLDIYLNDGDVHSMTAVGMYNRSVKTMIKGLEARIYDLENGKDAHATATMRNELTEKIKQLETQVVDYKYFEYCRQLTGKFQDEDGNIVDARFDDEELLAKLRVEGIISHFDIKTLKHEAALGIKFEKTRKSAKTVNFGIIYGMSELGLADTLEISEDEAKEYILGYFDAYPGVKAWMASMRRQIDEKHYAETMLGRKRRVYPEMTSGEWWLVQRAYRMGINSIIQGSSADMTKLASIALQPLLEELDVRIVLWVHDEIIFDIPENIGNENLKRMADIMCNALPLSCGLKSDIEVGAKWGQRLSEDELDFLMEDVA</sequence>
<dbReference type="EMBL" id="JARNBH010000042">
    <property type="protein sequence ID" value="MEC0276923.1"/>
    <property type="molecule type" value="Genomic_DNA"/>
</dbReference>
<dbReference type="GO" id="GO:0008408">
    <property type="term" value="F:3'-5' exonuclease activity"/>
    <property type="evidence" value="ECO:0007669"/>
    <property type="project" value="InterPro"/>
</dbReference>
<dbReference type="Gene3D" id="3.30.420.10">
    <property type="entry name" value="Ribonuclease H-like superfamily/Ribonuclease H"/>
    <property type="match status" value="1"/>
</dbReference>
<evidence type="ECO:0000256" key="1">
    <source>
        <dbReference type="ARBA" id="ARBA00007705"/>
    </source>
</evidence>
<comment type="catalytic activity">
    <reaction evidence="9">
        <text>DNA(n) + a 2'-deoxyribonucleoside 5'-triphosphate = DNA(n+1) + diphosphate</text>
        <dbReference type="Rhea" id="RHEA:22508"/>
        <dbReference type="Rhea" id="RHEA-COMP:17339"/>
        <dbReference type="Rhea" id="RHEA-COMP:17340"/>
        <dbReference type="ChEBI" id="CHEBI:33019"/>
        <dbReference type="ChEBI" id="CHEBI:61560"/>
        <dbReference type="ChEBI" id="CHEBI:173112"/>
        <dbReference type="EC" id="2.7.7.7"/>
    </reaction>
</comment>